<name>A0A850PSR2_9MYCO</name>
<protein>
    <submittedName>
        <fullName evidence="2">Uncharacterized protein</fullName>
    </submittedName>
</protein>
<feature type="region of interest" description="Disordered" evidence="1">
    <location>
        <begin position="1"/>
        <end position="20"/>
    </location>
</feature>
<dbReference type="EMBL" id="JABFYL010000032">
    <property type="protein sequence ID" value="NVN51130.1"/>
    <property type="molecule type" value="Genomic_DNA"/>
</dbReference>
<keyword evidence="3" id="KW-1185">Reference proteome</keyword>
<organism evidence="2 3">
    <name type="scientific">Mycolicibacterium hippocampi</name>
    <dbReference type="NCBI Taxonomy" id="659824"/>
    <lineage>
        <taxon>Bacteria</taxon>
        <taxon>Bacillati</taxon>
        <taxon>Actinomycetota</taxon>
        <taxon>Actinomycetes</taxon>
        <taxon>Mycobacteriales</taxon>
        <taxon>Mycobacteriaceae</taxon>
        <taxon>Mycolicibacterium</taxon>
    </lineage>
</organism>
<accession>A0A850PSR2</accession>
<comment type="caution">
    <text evidence="2">The sequence shown here is derived from an EMBL/GenBank/DDBJ whole genome shotgun (WGS) entry which is preliminary data.</text>
</comment>
<evidence type="ECO:0000256" key="1">
    <source>
        <dbReference type="SAM" id="MobiDB-lite"/>
    </source>
</evidence>
<feature type="compositionally biased region" description="Polar residues" evidence="1">
    <location>
        <begin position="1"/>
        <end position="15"/>
    </location>
</feature>
<sequence length="52" mass="5208">MSAESAATGNLTSVPSARGTRIASACAPSSEMLSQKVAAGSLQAVCRPSRQN</sequence>
<evidence type="ECO:0000313" key="3">
    <source>
        <dbReference type="Proteomes" id="UP000570517"/>
    </source>
</evidence>
<dbReference type="Proteomes" id="UP000570517">
    <property type="component" value="Unassembled WGS sequence"/>
</dbReference>
<proteinExistence type="predicted"/>
<gene>
    <name evidence="2" type="ORF">HLY00_1166</name>
</gene>
<reference evidence="2 3" key="1">
    <citation type="submission" date="2020-05" db="EMBL/GenBank/DDBJ databases">
        <title>Draft genome sequence of Mycobacterium hippocampi DL, isolated from European seabass, Dicentrarchus labrax, reared in fish farms.</title>
        <authorList>
            <person name="Stathopoulou P."/>
            <person name="Asimakis E."/>
            <person name="Tzokas K."/>
            <person name="Batargias C."/>
            <person name="Tsiamis G."/>
        </authorList>
    </citation>
    <scope>NUCLEOTIDE SEQUENCE [LARGE SCALE GENOMIC DNA]</scope>
    <source>
        <strain evidence="2 3">DL</strain>
    </source>
</reference>
<dbReference type="AlphaFoldDB" id="A0A850PSR2"/>
<evidence type="ECO:0000313" key="2">
    <source>
        <dbReference type="EMBL" id="NVN51130.1"/>
    </source>
</evidence>